<dbReference type="PANTHER" id="PTHR30289">
    <property type="entry name" value="UNCHARACTERIZED PROTEIN YBCL-RELATED"/>
    <property type="match status" value="1"/>
</dbReference>
<feature type="chain" id="PRO_5045151136" evidence="1">
    <location>
        <begin position="31"/>
        <end position="335"/>
    </location>
</feature>
<evidence type="ECO:0000313" key="4">
    <source>
        <dbReference type="Proteomes" id="UP001220530"/>
    </source>
</evidence>
<reference evidence="3 4" key="1">
    <citation type="submission" date="2023-02" db="EMBL/GenBank/DDBJ databases">
        <title>Devosia algicola sp. nov., isolated from the phycosphere of marine algae.</title>
        <authorList>
            <person name="Kim J.M."/>
            <person name="Lee J.K."/>
            <person name="Choi B.J."/>
            <person name="Bayburt H."/>
            <person name="Jeon C.O."/>
        </authorList>
    </citation>
    <scope>NUCLEOTIDE SEQUENCE [LARGE SCALE GENOMIC DNA]</scope>
    <source>
        <strain evidence="3 4">G20-9</strain>
    </source>
</reference>
<dbReference type="Pfam" id="PF14240">
    <property type="entry name" value="YHYH"/>
    <property type="match status" value="2"/>
</dbReference>
<evidence type="ECO:0000259" key="2">
    <source>
        <dbReference type="Pfam" id="PF14240"/>
    </source>
</evidence>
<protein>
    <submittedName>
        <fullName evidence="3">YHYH protein</fullName>
    </submittedName>
</protein>
<name>A0ABY7YN19_9HYPH</name>
<feature type="domain" description="YHYH" evidence="2">
    <location>
        <begin position="227"/>
        <end position="267"/>
    </location>
</feature>
<keyword evidence="4" id="KW-1185">Reference proteome</keyword>
<evidence type="ECO:0000313" key="3">
    <source>
        <dbReference type="EMBL" id="WDR02708.1"/>
    </source>
</evidence>
<dbReference type="RefSeq" id="WP_282219110.1">
    <property type="nucleotide sequence ID" value="NZ_CP118246.1"/>
</dbReference>
<dbReference type="Proteomes" id="UP001220530">
    <property type="component" value="Chromosome"/>
</dbReference>
<proteinExistence type="predicted"/>
<keyword evidence="1" id="KW-0732">Signal</keyword>
<dbReference type="InterPro" id="IPR025924">
    <property type="entry name" value="YHYH_dom"/>
</dbReference>
<dbReference type="PANTHER" id="PTHR30289:SF8">
    <property type="entry name" value="YHYH DOMAIN-CONTAINING PROTEIN"/>
    <property type="match status" value="1"/>
</dbReference>
<organism evidence="3 4">
    <name type="scientific">Devosia algicola</name>
    <dbReference type="NCBI Taxonomy" id="3026418"/>
    <lineage>
        <taxon>Bacteria</taxon>
        <taxon>Pseudomonadati</taxon>
        <taxon>Pseudomonadota</taxon>
        <taxon>Alphaproteobacteria</taxon>
        <taxon>Hyphomicrobiales</taxon>
        <taxon>Devosiaceae</taxon>
        <taxon>Devosia</taxon>
    </lineage>
</organism>
<dbReference type="EMBL" id="CP118246">
    <property type="protein sequence ID" value="WDR02708.1"/>
    <property type="molecule type" value="Genomic_DNA"/>
</dbReference>
<feature type="signal peptide" evidence="1">
    <location>
        <begin position="1"/>
        <end position="30"/>
    </location>
</feature>
<accession>A0ABY7YN19</accession>
<gene>
    <name evidence="3" type="ORF">PSQ19_00225</name>
</gene>
<sequence>MTIWTQYRKTSLSALAVMAALGLGGGSAFGHDVTEPADTAAAVAAAKWSDTVTISFDEAAATFRYQSNGIPDHGFAEKYLIPNDVGSMPFSDNTVDEFTVVNSADYFTETSVDATITTQPHYSDQVTDTSLGRIGVTISGAQLFNDYEDFDRQIAALDDNVTHDHVSFVDACNGHTLVDGTNYHYHGIPLCISQTLDQAGEHSSMLGVLEDGFPAYSNQGAAGAIMTDGDLDECSGHYGETPEFPDGIYHYHLTADEAPYSVDCYHGEVAVADAMAAPDNGGGGGPDLAAAAQTLGVDETALRDALGMPPDFASAAETLGISVDDLMTALPGPQQ</sequence>
<evidence type="ECO:0000256" key="1">
    <source>
        <dbReference type="SAM" id="SignalP"/>
    </source>
</evidence>
<feature type="domain" description="YHYH" evidence="2">
    <location>
        <begin position="115"/>
        <end position="221"/>
    </location>
</feature>